<feature type="transmembrane region" description="Helical" evidence="7">
    <location>
        <begin position="301"/>
        <end position="319"/>
    </location>
</feature>
<keyword evidence="5 7" id="KW-1133">Transmembrane helix</keyword>
<feature type="transmembrane region" description="Helical" evidence="7">
    <location>
        <begin position="60"/>
        <end position="85"/>
    </location>
</feature>
<evidence type="ECO:0000256" key="3">
    <source>
        <dbReference type="ARBA" id="ARBA00022475"/>
    </source>
</evidence>
<evidence type="ECO:0000256" key="6">
    <source>
        <dbReference type="ARBA" id="ARBA00023136"/>
    </source>
</evidence>
<feature type="transmembrane region" description="Helical" evidence="7">
    <location>
        <begin position="181"/>
        <end position="202"/>
    </location>
</feature>
<keyword evidence="2" id="KW-0813">Transport</keyword>
<comment type="caution">
    <text evidence="9">The sequence shown here is derived from an EMBL/GenBank/DDBJ whole genome shotgun (WGS) entry which is preliminary data.</text>
</comment>
<dbReference type="InterPro" id="IPR005829">
    <property type="entry name" value="Sugar_transporter_CS"/>
</dbReference>
<evidence type="ECO:0000256" key="4">
    <source>
        <dbReference type="ARBA" id="ARBA00022692"/>
    </source>
</evidence>
<dbReference type="Pfam" id="PF05977">
    <property type="entry name" value="MFS_3"/>
    <property type="match status" value="1"/>
</dbReference>
<dbReference type="PROSITE" id="PS00216">
    <property type="entry name" value="SUGAR_TRANSPORT_1"/>
    <property type="match status" value="1"/>
</dbReference>
<evidence type="ECO:0000256" key="7">
    <source>
        <dbReference type="SAM" id="Phobius"/>
    </source>
</evidence>
<dbReference type="InterPro" id="IPR020846">
    <property type="entry name" value="MFS_dom"/>
</dbReference>
<feature type="transmembrane region" description="Helical" evidence="7">
    <location>
        <begin position="238"/>
        <end position="256"/>
    </location>
</feature>
<protein>
    <submittedName>
        <fullName evidence="9">MFS transporter</fullName>
    </submittedName>
</protein>
<dbReference type="InterPro" id="IPR010290">
    <property type="entry name" value="TM_effector"/>
</dbReference>
<sequence>MRTDFSKRFARFLQPESGIRATLANSDYRLLLGSSTLWWLAHYMEMIVLSWLVLELTDSAGLVGLVGFCRSIPSLLVGGFGGLLADRIGRRPLIIASQTMTFCMYAVVALLLAAGMLQLWHLVAISLTLGCAWAMDWPTRRALIPDLVGRPRVIDALMLENLGMSIARALGPLLAGLVLDAFNVLGCFLTLSGLSAVSLLLLRGLTRQPIPHTSSPSTASPLTLIRDSVRYVRQNQSILAVTLITMIMNMLAFPYMNFLPVFARDVLHQGPVGLGYLGASVGIGNVVGLFLVNWSRRFASAGWIFIAGTLLHCLALLSFTTSSVFAVSWSFLLLVGIGHACFGIMQSSIVLLAAADERRGQAMGAIAVAIGAGPFGRLFTGVLADSYGAPLAVGGEVALAALLVTMVAVMLPGLRQVDGSRESAGSA</sequence>
<feature type="transmembrane region" description="Helical" evidence="7">
    <location>
        <begin position="389"/>
        <end position="411"/>
    </location>
</feature>
<evidence type="ECO:0000256" key="2">
    <source>
        <dbReference type="ARBA" id="ARBA00022448"/>
    </source>
</evidence>
<dbReference type="InterPro" id="IPR036259">
    <property type="entry name" value="MFS_trans_sf"/>
</dbReference>
<dbReference type="AlphaFoldDB" id="A0A6B0YQF8"/>
<reference evidence="9" key="1">
    <citation type="submission" date="2019-09" db="EMBL/GenBank/DDBJ databases">
        <title>Characterisation of the sponge microbiome using genome-centric metagenomics.</title>
        <authorList>
            <person name="Engelberts J.P."/>
            <person name="Robbins S.J."/>
            <person name="De Goeij J.M."/>
            <person name="Aranda M."/>
            <person name="Bell S.C."/>
            <person name="Webster N.S."/>
        </authorList>
    </citation>
    <scope>NUCLEOTIDE SEQUENCE</scope>
    <source>
        <strain evidence="9">SB0664_bin_27</strain>
    </source>
</reference>
<proteinExistence type="predicted"/>
<feature type="transmembrane region" description="Helical" evidence="7">
    <location>
        <begin position="331"/>
        <end position="355"/>
    </location>
</feature>
<evidence type="ECO:0000256" key="5">
    <source>
        <dbReference type="ARBA" id="ARBA00022989"/>
    </source>
</evidence>
<comment type="subcellular location">
    <subcellularLocation>
        <location evidence="1">Cell membrane</location>
        <topology evidence="1">Multi-pass membrane protein</topology>
    </subcellularLocation>
</comment>
<keyword evidence="4 7" id="KW-0812">Transmembrane</keyword>
<feature type="transmembrane region" description="Helical" evidence="7">
    <location>
        <begin position="30"/>
        <end position="54"/>
    </location>
</feature>
<keyword evidence="6 7" id="KW-0472">Membrane</keyword>
<gene>
    <name evidence="9" type="ORF">F4Y42_05335</name>
</gene>
<feature type="domain" description="Major facilitator superfamily (MFS) profile" evidence="8">
    <location>
        <begin position="19"/>
        <end position="413"/>
    </location>
</feature>
<evidence type="ECO:0000259" key="8">
    <source>
        <dbReference type="PROSITE" id="PS50850"/>
    </source>
</evidence>
<dbReference type="GO" id="GO:0022857">
    <property type="term" value="F:transmembrane transporter activity"/>
    <property type="evidence" value="ECO:0007669"/>
    <property type="project" value="InterPro"/>
</dbReference>
<feature type="transmembrane region" description="Helical" evidence="7">
    <location>
        <begin position="362"/>
        <end position="383"/>
    </location>
</feature>
<dbReference type="GO" id="GO:0005886">
    <property type="term" value="C:plasma membrane"/>
    <property type="evidence" value="ECO:0007669"/>
    <property type="project" value="UniProtKB-SubCell"/>
</dbReference>
<feature type="transmembrane region" description="Helical" evidence="7">
    <location>
        <begin position="276"/>
        <end position="294"/>
    </location>
</feature>
<dbReference type="PANTHER" id="PTHR23513:SF11">
    <property type="entry name" value="STAPHYLOFERRIN A TRANSPORTER"/>
    <property type="match status" value="1"/>
</dbReference>
<name>A0A6B0YQF8_9CHLR</name>
<dbReference type="SUPFAM" id="SSF103473">
    <property type="entry name" value="MFS general substrate transporter"/>
    <property type="match status" value="1"/>
</dbReference>
<dbReference type="Gene3D" id="1.20.1250.20">
    <property type="entry name" value="MFS general substrate transporter like domains"/>
    <property type="match status" value="1"/>
</dbReference>
<dbReference type="PANTHER" id="PTHR23513">
    <property type="entry name" value="INTEGRAL MEMBRANE EFFLUX PROTEIN-RELATED"/>
    <property type="match status" value="1"/>
</dbReference>
<evidence type="ECO:0000313" key="9">
    <source>
        <dbReference type="EMBL" id="MXY92857.1"/>
    </source>
</evidence>
<evidence type="ECO:0000256" key="1">
    <source>
        <dbReference type="ARBA" id="ARBA00004651"/>
    </source>
</evidence>
<dbReference type="CDD" id="cd06173">
    <property type="entry name" value="MFS_MefA_like"/>
    <property type="match status" value="1"/>
</dbReference>
<accession>A0A6B0YQF8</accession>
<dbReference type="EMBL" id="VXRG01000045">
    <property type="protein sequence ID" value="MXY92857.1"/>
    <property type="molecule type" value="Genomic_DNA"/>
</dbReference>
<keyword evidence="3" id="KW-1003">Cell membrane</keyword>
<organism evidence="9">
    <name type="scientific">Caldilineaceae bacterium SB0664_bin_27</name>
    <dbReference type="NCBI Taxonomy" id="2605260"/>
    <lineage>
        <taxon>Bacteria</taxon>
        <taxon>Bacillati</taxon>
        <taxon>Chloroflexota</taxon>
        <taxon>Caldilineae</taxon>
        <taxon>Caldilineales</taxon>
        <taxon>Caldilineaceae</taxon>
    </lineage>
</organism>
<dbReference type="PROSITE" id="PS50850">
    <property type="entry name" value="MFS"/>
    <property type="match status" value="1"/>
</dbReference>